<dbReference type="InterPro" id="IPR026073">
    <property type="entry name" value="GGNBP2"/>
</dbReference>
<dbReference type="GO" id="GO:0005634">
    <property type="term" value="C:nucleus"/>
    <property type="evidence" value="ECO:0007669"/>
    <property type="project" value="TreeGrafter"/>
</dbReference>
<dbReference type="EMBL" id="CACRXK020008308">
    <property type="protein sequence ID" value="CAB4014454.1"/>
    <property type="molecule type" value="Genomic_DNA"/>
</dbReference>
<dbReference type="GO" id="GO:0005737">
    <property type="term" value="C:cytoplasm"/>
    <property type="evidence" value="ECO:0007669"/>
    <property type="project" value="TreeGrafter"/>
</dbReference>
<evidence type="ECO:0000313" key="1">
    <source>
        <dbReference type="EMBL" id="CAB4014454.1"/>
    </source>
</evidence>
<dbReference type="PANTHER" id="PTHR13601">
    <property type="entry name" value="GAMETOGENETIN-BINDING PROTEIN 2"/>
    <property type="match status" value="1"/>
</dbReference>
<accession>A0A7D9IS17</accession>
<dbReference type="PANTHER" id="PTHR13601:SF2">
    <property type="entry name" value="GAMETOGENETIN-BINDING PROTEIN 2"/>
    <property type="match status" value="1"/>
</dbReference>
<sequence length="350" mass="40110">MDTAQEEVLTCLAVFMWERLHHLWQKLRTEEQSWQMLYYLGINTLRRSFEVSVEEKQGMSRLEQVVEEIFEEEKVKEVKREQKRQKKRARRKEKCKYGDLVSNEMSEDCKGSKEGLACEMKNGGEEEGGSCKVETCGERNENELSSSNDHEHCNCSDSPIWNGENSEKWDDESCAGQNRKEGCCFKSECGKSVSCPDQESDQACPEQGRGMSSPQEECGESYFQLGCGTPKSGPDLREGPCNEGCNHNRNVVGGCYQNGFLSEEMNHDCDDKHDNLPVDDEEKQLLLSMGWNSAEPCHDDSLVETDMKISKEEIQRFKANQKQLINQRQKLREKLREQFNSLNVSAHASR</sequence>
<dbReference type="AlphaFoldDB" id="A0A7D9IS17"/>
<organism evidence="1 2">
    <name type="scientific">Paramuricea clavata</name>
    <name type="common">Red gorgonian</name>
    <name type="synonym">Violescent sea-whip</name>
    <dbReference type="NCBI Taxonomy" id="317549"/>
    <lineage>
        <taxon>Eukaryota</taxon>
        <taxon>Metazoa</taxon>
        <taxon>Cnidaria</taxon>
        <taxon>Anthozoa</taxon>
        <taxon>Octocorallia</taxon>
        <taxon>Malacalcyonacea</taxon>
        <taxon>Plexauridae</taxon>
        <taxon>Paramuricea</taxon>
    </lineage>
</organism>
<protein>
    <submittedName>
        <fullName evidence="1">Uncharacterized protein</fullName>
    </submittedName>
</protein>
<gene>
    <name evidence="1" type="ORF">PACLA_8A007198</name>
</gene>
<keyword evidence="2" id="KW-1185">Reference proteome</keyword>
<reference evidence="1" key="1">
    <citation type="submission" date="2020-04" db="EMBL/GenBank/DDBJ databases">
        <authorList>
            <person name="Alioto T."/>
            <person name="Alioto T."/>
            <person name="Gomez Garrido J."/>
        </authorList>
    </citation>
    <scope>NUCLEOTIDE SEQUENCE</scope>
    <source>
        <strain evidence="1">A484AB</strain>
    </source>
</reference>
<proteinExistence type="predicted"/>
<name>A0A7D9IS17_PARCT</name>
<dbReference type="Proteomes" id="UP001152795">
    <property type="component" value="Unassembled WGS sequence"/>
</dbReference>
<comment type="caution">
    <text evidence="1">The sequence shown here is derived from an EMBL/GenBank/DDBJ whole genome shotgun (WGS) entry which is preliminary data.</text>
</comment>
<evidence type="ECO:0000313" key="2">
    <source>
        <dbReference type="Proteomes" id="UP001152795"/>
    </source>
</evidence>
<dbReference type="OrthoDB" id="2422440at2759"/>